<feature type="compositionally biased region" description="Polar residues" evidence="1">
    <location>
        <begin position="144"/>
        <end position="153"/>
    </location>
</feature>
<evidence type="ECO:0000313" key="3">
    <source>
        <dbReference type="EMBL" id="KAH7123960.1"/>
    </source>
</evidence>
<comment type="caution">
    <text evidence="3">The sequence shown here is derived from an EMBL/GenBank/DDBJ whole genome shotgun (WGS) entry which is preliminary data.</text>
</comment>
<dbReference type="OrthoDB" id="5400539at2759"/>
<accession>A0A9P9DNM3</accession>
<keyword evidence="4" id="KW-1185">Reference proteome</keyword>
<dbReference type="AlphaFoldDB" id="A0A9P9DNM3"/>
<evidence type="ECO:0000313" key="4">
    <source>
        <dbReference type="Proteomes" id="UP000700596"/>
    </source>
</evidence>
<feature type="region of interest" description="Disordered" evidence="1">
    <location>
        <begin position="100"/>
        <end position="222"/>
    </location>
</feature>
<keyword evidence="2" id="KW-0472">Membrane</keyword>
<feature type="transmembrane region" description="Helical" evidence="2">
    <location>
        <begin position="34"/>
        <end position="56"/>
    </location>
</feature>
<gene>
    <name evidence="3" type="ORF">B0J11DRAFT_326747</name>
</gene>
<protein>
    <submittedName>
        <fullName evidence="3">Uncharacterized protein</fullName>
    </submittedName>
</protein>
<evidence type="ECO:0000256" key="2">
    <source>
        <dbReference type="SAM" id="Phobius"/>
    </source>
</evidence>
<organism evidence="3 4">
    <name type="scientific">Dendryphion nanum</name>
    <dbReference type="NCBI Taxonomy" id="256645"/>
    <lineage>
        <taxon>Eukaryota</taxon>
        <taxon>Fungi</taxon>
        <taxon>Dikarya</taxon>
        <taxon>Ascomycota</taxon>
        <taxon>Pezizomycotina</taxon>
        <taxon>Dothideomycetes</taxon>
        <taxon>Pleosporomycetidae</taxon>
        <taxon>Pleosporales</taxon>
        <taxon>Torulaceae</taxon>
        <taxon>Dendryphion</taxon>
    </lineage>
</organism>
<reference evidence="3" key="1">
    <citation type="journal article" date="2021" name="Nat. Commun.">
        <title>Genetic determinants of endophytism in the Arabidopsis root mycobiome.</title>
        <authorList>
            <person name="Mesny F."/>
            <person name="Miyauchi S."/>
            <person name="Thiergart T."/>
            <person name="Pickel B."/>
            <person name="Atanasova L."/>
            <person name="Karlsson M."/>
            <person name="Huettel B."/>
            <person name="Barry K.W."/>
            <person name="Haridas S."/>
            <person name="Chen C."/>
            <person name="Bauer D."/>
            <person name="Andreopoulos W."/>
            <person name="Pangilinan J."/>
            <person name="LaButti K."/>
            <person name="Riley R."/>
            <person name="Lipzen A."/>
            <person name="Clum A."/>
            <person name="Drula E."/>
            <person name="Henrissat B."/>
            <person name="Kohler A."/>
            <person name="Grigoriev I.V."/>
            <person name="Martin F.M."/>
            <person name="Hacquard S."/>
        </authorList>
    </citation>
    <scope>NUCLEOTIDE SEQUENCE</scope>
    <source>
        <strain evidence="3">MPI-CAGE-CH-0243</strain>
    </source>
</reference>
<sequence>MGSSLLHKRECVQYLDGEIVCYREGWWYSDTGIIVKWCILGAIFLFFTLWFVGGYFHAKSRMRKGLPLMGYHRFLIPFSRRRAAGQVPQNHFTFYATQQAPYGQNSNNNNTNYYQQRPDGSYPDAPPMYSNEAPPGYMPPPGATKTNWTQGPNHGNGMEMPPYPGPQGQQSGVVGGGRRDEEQGFGQGPQSQGQSQGQSPELPDRPQQAKVAIRNLMGRFRR</sequence>
<keyword evidence="2" id="KW-1133">Transmembrane helix</keyword>
<keyword evidence="2" id="KW-0812">Transmembrane</keyword>
<proteinExistence type="predicted"/>
<dbReference type="Proteomes" id="UP000700596">
    <property type="component" value="Unassembled WGS sequence"/>
</dbReference>
<name>A0A9P9DNM3_9PLEO</name>
<feature type="compositionally biased region" description="Low complexity" evidence="1">
    <location>
        <begin position="102"/>
        <end position="116"/>
    </location>
</feature>
<dbReference type="EMBL" id="JAGMWT010000008">
    <property type="protein sequence ID" value="KAH7123960.1"/>
    <property type="molecule type" value="Genomic_DNA"/>
</dbReference>
<feature type="compositionally biased region" description="Low complexity" evidence="1">
    <location>
        <begin position="188"/>
        <end position="200"/>
    </location>
</feature>
<evidence type="ECO:0000256" key="1">
    <source>
        <dbReference type="SAM" id="MobiDB-lite"/>
    </source>
</evidence>